<reference evidence="2" key="1">
    <citation type="submission" date="2025-08" db="UniProtKB">
        <authorList>
            <consortium name="RefSeq"/>
        </authorList>
    </citation>
    <scope>IDENTIFICATION</scope>
    <source>
        <tissue evidence="2">Whole body</tissue>
    </source>
</reference>
<dbReference type="AlphaFoldDB" id="A0A8B8G594"/>
<dbReference type="PANTHER" id="PTHR45749">
    <property type="match status" value="1"/>
</dbReference>
<evidence type="ECO:0000313" key="1">
    <source>
        <dbReference type="Proteomes" id="UP000694846"/>
    </source>
</evidence>
<gene>
    <name evidence="2" type="primary">LOC112688827</name>
</gene>
<proteinExistence type="predicted"/>
<protein>
    <submittedName>
        <fullName evidence="2">Zinc finger MYM-type protein 1-like</fullName>
    </submittedName>
</protein>
<organism evidence="1 2">
    <name type="scientific">Sipha flava</name>
    <name type="common">yellow sugarcane aphid</name>
    <dbReference type="NCBI Taxonomy" id="143950"/>
    <lineage>
        <taxon>Eukaryota</taxon>
        <taxon>Metazoa</taxon>
        <taxon>Ecdysozoa</taxon>
        <taxon>Arthropoda</taxon>
        <taxon>Hexapoda</taxon>
        <taxon>Insecta</taxon>
        <taxon>Pterygota</taxon>
        <taxon>Neoptera</taxon>
        <taxon>Paraneoptera</taxon>
        <taxon>Hemiptera</taxon>
        <taxon>Sternorrhyncha</taxon>
        <taxon>Aphidomorpha</taxon>
        <taxon>Aphidoidea</taxon>
        <taxon>Aphididae</taxon>
        <taxon>Sipha</taxon>
    </lineage>
</organism>
<sequence length="222" mass="25321">MGIDGLNRNYKCIAATIAGCKNEEELYEVFKSNQLINSESSNRSTVAFLIHRGHNEKINSNSKGVFLDVIELCKDLDIVYYILVTRKQILLEIETAQFVSIIVNETTGISNMFQLVIVFRYELKGQPVECFWGFLNPDGHNAESLTSTILSEINPILKNTPNKLIAQSYDCAAVMSRQKSGVNVKVKELYPYAYCIHCYAHQLNWIMTQSVSQNKEVRIFFF</sequence>
<dbReference type="GeneID" id="112688827"/>
<keyword evidence="1" id="KW-1185">Reference proteome</keyword>
<accession>A0A8B8G594</accession>
<evidence type="ECO:0000313" key="2">
    <source>
        <dbReference type="RefSeq" id="XP_025417998.1"/>
    </source>
</evidence>
<dbReference type="RefSeq" id="XP_025417998.1">
    <property type="nucleotide sequence ID" value="XM_025562213.1"/>
</dbReference>
<dbReference type="OrthoDB" id="8193833at2759"/>
<dbReference type="PANTHER" id="PTHR45749:SF28">
    <property type="entry name" value="ZINC FINGER MYM-TYPE PROTEIN 1-LIKE-RELATED"/>
    <property type="match status" value="1"/>
</dbReference>
<dbReference type="Proteomes" id="UP000694846">
    <property type="component" value="Unplaced"/>
</dbReference>
<name>A0A8B8G594_9HEMI</name>